<keyword evidence="6" id="KW-1185">Reference proteome</keyword>
<dbReference type="Pfam" id="PF04336">
    <property type="entry name" value="ACP_PD"/>
    <property type="match status" value="1"/>
</dbReference>
<evidence type="ECO:0000256" key="4">
    <source>
        <dbReference type="ARBA" id="ARBA00023160"/>
    </source>
</evidence>
<dbReference type="GO" id="GO:0008770">
    <property type="term" value="F:[acyl-carrier-protein] phosphodiesterase activity"/>
    <property type="evidence" value="ECO:0007669"/>
    <property type="project" value="InterPro"/>
</dbReference>
<dbReference type="GO" id="GO:0006633">
    <property type="term" value="P:fatty acid biosynthetic process"/>
    <property type="evidence" value="ECO:0007669"/>
    <property type="project" value="UniProtKB-KW"/>
</dbReference>
<gene>
    <name evidence="5" type="ORF">IT774_10785</name>
</gene>
<protein>
    <submittedName>
        <fullName evidence="5">DUF479 domain-containing protein</fullName>
    </submittedName>
</protein>
<dbReference type="PANTHER" id="PTHR38764">
    <property type="entry name" value="ACYL CARRIER PROTEIN PHOSPHODIESTERASE"/>
    <property type="match status" value="1"/>
</dbReference>
<evidence type="ECO:0000313" key="5">
    <source>
        <dbReference type="EMBL" id="QPG04699.1"/>
    </source>
</evidence>
<dbReference type="InterPro" id="IPR007431">
    <property type="entry name" value="ACP_PD"/>
</dbReference>
<dbReference type="AlphaFoldDB" id="A0A7S9HC28"/>
<sequence>MNYLAHLALAQPTSASVQGNLLGDFMRGCQHEHFDFDVQCGLNNHRFVDRFTDEHAKIREAKSWFSSQRRRFAGIILDVSFDHFLISHWSQFYTQSFERFCEQRYALLQPALADMPLSMQRTVTSMLKHRWLDVYRTPEGLARALDNTAARIRFRHAFTGSIDEVMQHYAALKQTFLDFYPQLMQAVVSANIESGQAHQHINPALKKK</sequence>
<reference evidence="5 6" key="1">
    <citation type="submission" date="2020-11" db="EMBL/GenBank/DDBJ databases">
        <title>Complete genome sequence for Salinimonas sp. strain G2-b.</title>
        <authorList>
            <person name="Park S.-J."/>
        </authorList>
    </citation>
    <scope>NUCLEOTIDE SEQUENCE [LARGE SCALE GENOMIC DNA]</scope>
    <source>
        <strain evidence="5 6">G2-b</strain>
    </source>
</reference>
<accession>A0A7S9HC28</accession>
<keyword evidence="1" id="KW-0444">Lipid biosynthesis</keyword>
<name>A0A7S9HC28_9ALTE</name>
<keyword evidence="2" id="KW-0378">Hydrolase</keyword>
<dbReference type="PANTHER" id="PTHR38764:SF1">
    <property type="entry name" value="ACYL CARRIER PROTEIN PHOSPHODIESTERASE"/>
    <property type="match status" value="1"/>
</dbReference>
<keyword evidence="3" id="KW-0443">Lipid metabolism</keyword>
<organism evidence="5 6">
    <name type="scientific">Salinimonas marina</name>
    <dbReference type="NCBI Taxonomy" id="2785918"/>
    <lineage>
        <taxon>Bacteria</taxon>
        <taxon>Pseudomonadati</taxon>
        <taxon>Pseudomonadota</taxon>
        <taxon>Gammaproteobacteria</taxon>
        <taxon>Alteromonadales</taxon>
        <taxon>Alteromonadaceae</taxon>
        <taxon>Alteromonas/Salinimonas group</taxon>
        <taxon>Salinimonas</taxon>
    </lineage>
</organism>
<dbReference type="KEGG" id="smaa:IT774_10785"/>
<evidence type="ECO:0000313" key="6">
    <source>
        <dbReference type="Proteomes" id="UP000595095"/>
    </source>
</evidence>
<evidence type="ECO:0000256" key="2">
    <source>
        <dbReference type="ARBA" id="ARBA00022801"/>
    </source>
</evidence>
<dbReference type="RefSeq" id="WP_195809792.1">
    <property type="nucleotide sequence ID" value="NZ_CP064795.1"/>
</dbReference>
<keyword evidence="4" id="KW-0276">Fatty acid metabolism</keyword>
<evidence type="ECO:0000256" key="1">
    <source>
        <dbReference type="ARBA" id="ARBA00022516"/>
    </source>
</evidence>
<dbReference type="Proteomes" id="UP000595095">
    <property type="component" value="Chromosome"/>
</dbReference>
<dbReference type="EMBL" id="CP064795">
    <property type="protein sequence ID" value="QPG04699.1"/>
    <property type="molecule type" value="Genomic_DNA"/>
</dbReference>
<proteinExistence type="predicted"/>
<keyword evidence="4" id="KW-0275">Fatty acid biosynthesis</keyword>
<evidence type="ECO:0000256" key="3">
    <source>
        <dbReference type="ARBA" id="ARBA00023098"/>
    </source>
</evidence>
<dbReference type="PIRSF" id="PIRSF011489">
    <property type="entry name" value="DUF479"/>
    <property type="match status" value="1"/>
</dbReference>